<evidence type="ECO:0000313" key="1">
    <source>
        <dbReference type="EMBL" id="KAJ7021802.1"/>
    </source>
</evidence>
<gene>
    <name evidence="1" type="ORF">C8F04DRAFT_260046</name>
</gene>
<sequence>MDPPAIYTSPPTFPPAICAITHVSMPAVISLSPCLTGAFPRNSNYDFLRLLLVDSDVPRIYFPRPRLRLPQPASTIPPVHIALSLLVRKQRNPNLHTNNVHCHISNSLLTASACSFLPSFPISISISYRPCHLHHSHPRRLAFDLARLIPRILTGPPDPPRSSRILAHLRRFGYRGMICWHDRQEILVRPLNQVYNIAPFPFTTSVRSLPFPSTDTTSRAIVFPSDFASKFILTRRNPGLRLGDSESPRDVYYLL</sequence>
<organism evidence="1 2">
    <name type="scientific">Mycena alexandri</name>
    <dbReference type="NCBI Taxonomy" id="1745969"/>
    <lineage>
        <taxon>Eukaryota</taxon>
        <taxon>Fungi</taxon>
        <taxon>Dikarya</taxon>
        <taxon>Basidiomycota</taxon>
        <taxon>Agaricomycotina</taxon>
        <taxon>Agaricomycetes</taxon>
        <taxon>Agaricomycetidae</taxon>
        <taxon>Agaricales</taxon>
        <taxon>Marasmiineae</taxon>
        <taxon>Mycenaceae</taxon>
        <taxon>Mycena</taxon>
    </lineage>
</organism>
<comment type="caution">
    <text evidence="1">The sequence shown here is derived from an EMBL/GenBank/DDBJ whole genome shotgun (WGS) entry which is preliminary data.</text>
</comment>
<accession>A0AAD6WQU8</accession>
<reference evidence="1" key="1">
    <citation type="submission" date="2023-03" db="EMBL/GenBank/DDBJ databases">
        <title>Massive genome expansion in bonnet fungi (Mycena s.s.) driven by repeated elements and novel gene families across ecological guilds.</title>
        <authorList>
            <consortium name="Lawrence Berkeley National Laboratory"/>
            <person name="Harder C.B."/>
            <person name="Miyauchi S."/>
            <person name="Viragh M."/>
            <person name="Kuo A."/>
            <person name="Thoen E."/>
            <person name="Andreopoulos B."/>
            <person name="Lu D."/>
            <person name="Skrede I."/>
            <person name="Drula E."/>
            <person name="Henrissat B."/>
            <person name="Morin E."/>
            <person name="Kohler A."/>
            <person name="Barry K."/>
            <person name="LaButti K."/>
            <person name="Morin E."/>
            <person name="Salamov A."/>
            <person name="Lipzen A."/>
            <person name="Mereny Z."/>
            <person name="Hegedus B."/>
            <person name="Baldrian P."/>
            <person name="Stursova M."/>
            <person name="Weitz H."/>
            <person name="Taylor A."/>
            <person name="Grigoriev I.V."/>
            <person name="Nagy L.G."/>
            <person name="Martin F."/>
            <person name="Kauserud H."/>
        </authorList>
    </citation>
    <scope>NUCLEOTIDE SEQUENCE</scope>
    <source>
        <strain evidence="1">CBHHK200</strain>
    </source>
</reference>
<dbReference type="AlphaFoldDB" id="A0AAD6WQU8"/>
<proteinExistence type="predicted"/>
<keyword evidence="2" id="KW-1185">Reference proteome</keyword>
<evidence type="ECO:0000313" key="2">
    <source>
        <dbReference type="Proteomes" id="UP001218188"/>
    </source>
</evidence>
<dbReference type="Proteomes" id="UP001218188">
    <property type="component" value="Unassembled WGS sequence"/>
</dbReference>
<dbReference type="EMBL" id="JARJCM010000223">
    <property type="protein sequence ID" value="KAJ7021802.1"/>
    <property type="molecule type" value="Genomic_DNA"/>
</dbReference>
<name>A0AAD6WQU8_9AGAR</name>
<protein>
    <submittedName>
        <fullName evidence="1">Uncharacterized protein</fullName>
    </submittedName>
</protein>